<gene>
    <name evidence="4" type="ORF">VSS16_31555</name>
</gene>
<dbReference type="Proteomes" id="UP001585080">
    <property type="component" value="Unassembled WGS sequence"/>
</dbReference>
<dbReference type="Gene3D" id="3.40.50.720">
    <property type="entry name" value="NAD(P)-binding Rossmann-like Domain"/>
    <property type="match status" value="1"/>
</dbReference>
<evidence type="ECO:0000259" key="3">
    <source>
        <dbReference type="Pfam" id="PF00056"/>
    </source>
</evidence>
<sequence>MTARVPAVGVIGTGAVGQTVSGAVVASGLCDRLLVASRTVEQAAALADDLGDMRAALGSPVRPAATEAGELRECDAVVVAVRARFTNTRTSDVRMGGAQANAPVIRSLAEQLVGYPGTVLVVTNPVDLLTRLWAEVSGSQRVFGIGSGLDSVRYRLTLARLLDVPVGAVAGHVIGEHGEAAVVCASSTTVNGHPVPVPLQQVRDELKVRPGRINAGMGRTRCGPAGVVASTLRLACGVEDGATELSAPYGKTWLGIPVHFTEGQPLPSLPPLDAAEARQLEAASTKLRAAYLAVRGVPLQPLPGRNGP</sequence>
<proteinExistence type="predicted"/>
<dbReference type="InterPro" id="IPR036291">
    <property type="entry name" value="NAD(P)-bd_dom_sf"/>
</dbReference>
<reference evidence="4 5" key="1">
    <citation type="submission" date="2024-01" db="EMBL/GenBank/DDBJ databases">
        <title>Genome mining of biosynthetic gene clusters to explore secondary metabolites of Streptomyces sp.</title>
        <authorList>
            <person name="Baig A."/>
            <person name="Ajitkumar Shintre N."/>
            <person name="Kumar H."/>
            <person name="Anbarasu A."/>
            <person name="Ramaiah S."/>
        </authorList>
    </citation>
    <scope>NUCLEOTIDE SEQUENCE [LARGE SCALE GENOMIC DNA]</scope>
    <source>
        <strain evidence="4 5">A57</strain>
    </source>
</reference>
<accession>A0ABV5EK27</accession>
<evidence type="ECO:0000313" key="5">
    <source>
        <dbReference type="Proteomes" id="UP001585080"/>
    </source>
</evidence>
<keyword evidence="5" id="KW-1185">Reference proteome</keyword>
<dbReference type="PIRSF" id="PIRSF000102">
    <property type="entry name" value="Lac_mal_DH"/>
    <property type="match status" value="1"/>
</dbReference>
<dbReference type="InterPro" id="IPR015955">
    <property type="entry name" value="Lactate_DH/Glyco_Ohase_4_C"/>
</dbReference>
<comment type="caution">
    <text evidence="4">The sequence shown here is derived from an EMBL/GenBank/DDBJ whole genome shotgun (WGS) entry which is preliminary data.</text>
</comment>
<keyword evidence="1" id="KW-0560">Oxidoreductase</keyword>
<dbReference type="PANTHER" id="PTHR43128">
    <property type="entry name" value="L-2-HYDROXYCARBOXYLATE DEHYDROGENASE (NAD(P)(+))"/>
    <property type="match status" value="1"/>
</dbReference>
<evidence type="ECO:0000256" key="1">
    <source>
        <dbReference type="ARBA" id="ARBA00023002"/>
    </source>
</evidence>
<dbReference type="Gene3D" id="3.90.110.10">
    <property type="entry name" value="Lactate dehydrogenase/glycoside hydrolase, family 4, C-terminal"/>
    <property type="match status" value="1"/>
</dbReference>
<dbReference type="InterPro" id="IPR001557">
    <property type="entry name" value="L-lactate/malate_DH"/>
</dbReference>
<feature type="domain" description="Lactate/malate dehydrogenase N-terminal" evidence="3">
    <location>
        <begin position="8"/>
        <end position="140"/>
    </location>
</feature>
<dbReference type="InterPro" id="IPR001236">
    <property type="entry name" value="Lactate/malate_DH_N"/>
</dbReference>
<dbReference type="Pfam" id="PF00056">
    <property type="entry name" value="Ldh_1_N"/>
    <property type="match status" value="1"/>
</dbReference>
<organism evidence="4 5">
    <name type="scientific">Streptomyces broussonetiae</name>
    <dbReference type="NCBI Taxonomy" id="2686304"/>
    <lineage>
        <taxon>Bacteria</taxon>
        <taxon>Bacillati</taxon>
        <taxon>Actinomycetota</taxon>
        <taxon>Actinomycetes</taxon>
        <taxon>Kitasatosporales</taxon>
        <taxon>Streptomycetaceae</taxon>
        <taxon>Streptomyces</taxon>
    </lineage>
</organism>
<dbReference type="SUPFAM" id="SSF56327">
    <property type="entry name" value="LDH C-terminal domain-like"/>
    <property type="match status" value="1"/>
</dbReference>
<dbReference type="SUPFAM" id="SSF51735">
    <property type="entry name" value="NAD(P)-binding Rossmann-fold domains"/>
    <property type="match status" value="1"/>
</dbReference>
<protein>
    <submittedName>
        <fullName evidence="4">NAD(P)-binding domain-containing protein</fullName>
    </submittedName>
</protein>
<evidence type="ECO:0000256" key="2">
    <source>
        <dbReference type="ARBA" id="ARBA00023027"/>
    </source>
</evidence>
<dbReference type="RefSeq" id="WP_376735695.1">
    <property type="nucleotide sequence ID" value="NZ_JAYMRP010000041.1"/>
</dbReference>
<name>A0ABV5EK27_9ACTN</name>
<dbReference type="EMBL" id="JAYMRP010000041">
    <property type="protein sequence ID" value="MFB8777206.1"/>
    <property type="molecule type" value="Genomic_DNA"/>
</dbReference>
<evidence type="ECO:0000313" key="4">
    <source>
        <dbReference type="EMBL" id="MFB8777206.1"/>
    </source>
</evidence>
<keyword evidence="2" id="KW-0520">NAD</keyword>
<dbReference type="PANTHER" id="PTHR43128:SF16">
    <property type="entry name" value="L-LACTATE DEHYDROGENASE"/>
    <property type="match status" value="1"/>
</dbReference>
<dbReference type="PRINTS" id="PR00086">
    <property type="entry name" value="LLDHDRGNASE"/>
</dbReference>